<dbReference type="AlphaFoldDB" id="A0A485KJK4"/>
<dbReference type="Proteomes" id="UP000332933">
    <property type="component" value="Unassembled WGS sequence"/>
</dbReference>
<evidence type="ECO:0000313" key="2">
    <source>
        <dbReference type="EMBL" id="KAF0701334.1"/>
    </source>
</evidence>
<dbReference type="InterPro" id="IPR003131">
    <property type="entry name" value="T1-type_BTB"/>
</dbReference>
<evidence type="ECO:0000259" key="1">
    <source>
        <dbReference type="Pfam" id="PF02214"/>
    </source>
</evidence>
<protein>
    <submittedName>
        <fullName evidence="3">Aste57867_8185 protein</fullName>
    </submittedName>
</protein>
<dbReference type="SUPFAM" id="SSF54695">
    <property type="entry name" value="POZ domain"/>
    <property type="match status" value="1"/>
</dbReference>
<evidence type="ECO:0000313" key="4">
    <source>
        <dbReference type="Proteomes" id="UP000332933"/>
    </source>
</evidence>
<reference evidence="3 4" key="1">
    <citation type="submission" date="2019-03" db="EMBL/GenBank/DDBJ databases">
        <authorList>
            <person name="Gaulin E."/>
            <person name="Dumas B."/>
        </authorList>
    </citation>
    <scope>NUCLEOTIDE SEQUENCE [LARGE SCALE GENOMIC DNA]</scope>
    <source>
        <strain evidence="3">CBS 568.67</strain>
    </source>
</reference>
<proteinExistence type="predicted"/>
<accession>A0A485KJK4</accession>
<organism evidence="3 4">
    <name type="scientific">Aphanomyces stellatus</name>
    <dbReference type="NCBI Taxonomy" id="120398"/>
    <lineage>
        <taxon>Eukaryota</taxon>
        <taxon>Sar</taxon>
        <taxon>Stramenopiles</taxon>
        <taxon>Oomycota</taxon>
        <taxon>Saprolegniomycetes</taxon>
        <taxon>Saprolegniales</taxon>
        <taxon>Verrucalvaceae</taxon>
        <taxon>Aphanomyces</taxon>
    </lineage>
</organism>
<dbReference type="Gene3D" id="3.30.710.10">
    <property type="entry name" value="Potassium Channel Kv1.1, Chain A"/>
    <property type="match status" value="1"/>
</dbReference>
<keyword evidence="4" id="KW-1185">Reference proteome</keyword>
<dbReference type="GO" id="GO:0051260">
    <property type="term" value="P:protein homooligomerization"/>
    <property type="evidence" value="ECO:0007669"/>
    <property type="project" value="InterPro"/>
</dbReference>
<evidence type="ECO:0000313" key="3">
    <source>
        <dbReference type="EMBL" id="VFT85073.1"/>
    </source>
</evidence>
<sequence length="122" mass="13858">MDPNGRDAMISTAAALYESTHTLESECQHQASLSAAYLVILNVRGEHFEVPRDTLLQQKDSYFHAMLELGRWNPDAGDAYCLDLHVPTFDRIVLFLQSRELSMEGLDWTTANSCGFRWSTFN</sequence>
<gene>
    <name evidence="3" type="primary">Aste57867_8185</name>
    <name evidence="2" type="ORF">As57867_008154</name>
    <name evidence="3" type="ORF">ASTE57867_8185</name>
</gene>
<dbReference type="Pfam" id="PF02214">
    <property type="entry name" value="BTB_2"/>
    <property type="match status" value="1"/>
</dbReference>
<dbReference type="EMBL" id="VJMH01005093">
    <property type="protein sequence ID" value="KAF0701334.1"/>
    <property type="molecule type" value="Genomic_DNA"/>
</dbReference>
<name>A0A485KJK4_9STRA</name>
<reference evidence="2" key="2">
    <citation type="submission" date="2019-06" db="EMBL/GenBank/DDBJ databases">
        <title>Genomics analysis of Aphanomyces spp. identifies a new class of oomycete effector associated with host adaptation.</title>
        <authorList>
            <person name="Gaulin E."/>
        </authorList>
    </citation>
    <scope>NUCLEOTIDE SEQUENCE</scope>
    <source>
        <strain evidence="2">CBS 578.67</strain>
    </source>
</reference>
<dbReference type="EMBL" id="CAADRA010005114">
    <property type="protein sequence ID" value="VFT85073.1"/>
    <property type="molecule type" value="Genomic_DNA"/>
</dbReference>
<feature type="domain" description="Potassium channel tetramerisation-type BTB" evidence="1">
    <location>
        <begin position="39"/>
        <end position="102"/>
    </location>
</feature>
<dbReference type="InterPro" id="IPR011333">
    <property type="entry name" value="SKP1/BTB/POZ_sf"/>
</dbReference>
<dbReference type="OrthoDB" id="79642at2759"/>